<dbReference type="AlphaFoldDB" id="A0A0F8VZV8"/>
<dbReference type="EMBL" id="LAZR01068309">
    <property type="protein sequence ID" value="KKK49883.1"/>
    <property type="molecule type" value="Genomic_DNA"/>
</dbReference>
<accession>A0A0F8VZV8</accession>
<proteinExistence type="predicted"/>
<name>A0A0F8VZV8_9ZZZZ</name>
<evidence type="ECO:0000313" key="1">
    <source>
        <dbReference type="EMBL" id="KKK49883.1"/>
    </source>
</evidence>
<comment type="caution">
    <text evidence="1">The sequence shown here is derived from an EMBL/GenBank/DDBJ whole genome shotgun (WGS) entry which is preliminary data.</text>
</comment>
<protein>
    <submittedName>
        <fullName evidence="1">Uncharacterized protein</fullName>
    </submittedName>
</protein>
<organism evidence="1">
    <name type="scientific">marine sediment metagenome</name>
    <dbReference type="NCBI Taxonomy" id="412755"/>
    <lineage>
        <taxon>unclassified sequences</taxon>
        <taxon>metagenomes</taxon>
        <taxon>ecological metagenomes</taxon>
    </lineage>
</organism>
<sequence>MEELKEQIQVVIEARHEATVAKEAVKMAQEKWEEENDLIIAEAFNANRLVIEEEGRLRELTLQSYAETGEKAVAPGVGIRETTKLEYDTKTAFDWAVGHTMALKLDTSAFEKIVKADPPDFVKITTEPQATIATELNKVE</sequence>
<reference evidence="1" key="1">
    <citation type="journal article" date="2015" name="Nature">
        <title>Complex archaea that bridge the gap between prokaryotes and eukaryotes.</title>
        <authorList>
            <person name="Spang A."/>
            <person name="Saw J.H."/>
            <person name="Jorgensen S.L."/>
            <person name="Zaremba-Niedzwiedzka K."/>
            <person name="Martijn J."/>
            <person name="Lind A.E."/>
            <person name="van Eijk R."/>
            <person name="Schleper C."/>
            <person name="Guy L."/>
            <person name="Ettema T.J."/>
        </authorList>
    </citation>
    <scope>NUCLEOTIDE SEQUENCE</scope>
</reference>
<gene>
    <name evidence="1" type="ORF">LCGC14_3130580</name>
</gene>